<dbReference type="AlphaFoldDB" id="A0A0G4F0W1"/>
<sequence length="123" mass="13464">MVFNSPPAAPGSHAGVPLGVSAQLRSQVSPRLVDSVSRSFSLTSLVGNWRARALASSGSNASQAMPFSFGNVARCDHGEWWRWDMGGHDPASPFMESTINYHNHAVSYMVFVMCTVMYCLRRL</sequence>
<keyword evidence="5" id="KW-1185">Reference proteome</keyword>
<comment type="subcellular location">
    <subcellularLocation>
        <location evidence="1">Membrane</location>
    </subcellularLocation>
</comment>
<evidence type="ECO:0000313" key="5">
    <source>
        <dbReference type="Proteomes" id="UP000041254"/>
    </source>
</evidence>
<dbReference type="VEuPathDB" id="CryptoDB:Vbra_14137"/>
<accession>A0A0G4F0W1</accession>
<dbReference type="InParanoid" id="A0A0G4F0W1"/>
<evidence type="ECO:0000256" key="3">
    <source>
        <dbReference type="ARBA" id="ARBA00023136"/>
    </source>
</evidence>
<dbReference type="OrthoDB" id="430505at2759"/>
<dbReference type="GO" id="GO:0016020">
    <property type="term" value="C:membrane"/>
    <property type="evidence" value="ECO:0007669"/>
    <property type="project" value="UniProtKB-SubCell"/>
</dbReference>
<protein>
    <submittedName>
        <fullName evidence="4">Uncharacterized protein</fullName>
    </submittedName>
</protein>
<proteinExistence type="predicted"/>
<evidence type="ECO:0000256" key="2">
    <source>
        <dbReference type="ARBA" id="ARBA00022692"/>
    </source>
</evidence>
<evidence type="ECO:0000256" key="1">
    <source>
        <dbReference type="ARBA" id="ARBA00004370"/>
    </source>
</evidence>
<dbReference type="SUPFAM" id="SSF81464">
    <property type="entry name" value="Cytochrome c oxidase subunit II-like, transmembrane region"/>
    <property type="match status" value="1"/>
</dbReference>
<reference evidence="4 5" key="1">
    <citation type="submission" date="2014-11" db="EMBL/GenBank/DDBJ databases">
        <authorList>
            <person name="Zhu J."/>
            <person name="Qi W."/>
            <person name="Song R."/>
        </authorList>
    </citation>
    <scope>NUCLEOTIDE SEQUENCE [LARGE SCALE GENOMIC DNA]</scope>
</reference>
<dbReference type="Gene3D" id="1.10.287.90">
    <property type="match status" value="1"/>
</dbReference>
<dbReference type="EMBL" id="CDMY01000356">
    <property type="protein sequence ID" value="CEM05162.1"/>
    <property type="molecule type" value="Genomic_DNA"/>
</dbReference>
<name>A0A0G4F0W1_VITBC</name>
<dbReference type="InterPro" id="IPR036257">
    <property type="entry name" value="Cyt_c_oxidase_su2_TM_sf"/>
</dbReference>
<gene>
    <name evidence="4" type="ORF">Vbra_14137</name>
</gene>
<dbReference type="Proteomes" id="UP000041254">
    <property type="component" value="Unassembled WGS sequence"/>
</dbReference>
<organism evidence="4 5">
    <name type="scientific">Vitrella brassicaformis (strain CCMP3155)</name>
    <dbReference type="NCBI Taxonomy" id="1169540"/>
    <lineage>
        <taxon>Eukaryota</taxon>
        <taxon>Sar</taxon>
        <taxon>Alveolata</taxon>
        <taxon>Colpodellida</taxon>
        <taxon>Vitrellaceae</taxon>
        <taxon>Vitrella</taxon>
    </lineage>
</organism>
<evidence type="ECO:0000313" key="4">
    <source>
        <dbReference type="EMBL" id="CEM05162.1"/>
    </source>
</evidence>
<keyword evidence="3" id="KW-0472">Membrane</keyword>
<keyword evidence="2" id="KW-0812">Transmembrane</keyword>